<evidence type="ECO:0000256" key="3">
    <source>
        <dbReference type="ARBA" id="ARBA00022475"/>
    </source>
</evidence>
<evidence type="ECO:0000256" key="7">
    <source>
        <dbReference type="RuleBase" id="RU000320"/>
    </source>
</evidence>
<feature type="transmembrane region" description="Helical" evidence="8">
    <location>
        <begin position="392"/>
        <end position="414"/>
    </location>
</feature>
<evidence type="ECO:0000256" key="5">
    <source>
        <dbReference type="ARBA" id="ARBA00022989"/>
    </source>
</evidence>
<protein>
    <submittedName>
        <fullName evidence="10">Monovalent cation/H+ antiporter subunit D</fullName>
    </submittedName>
</protein>
<feature type="transmembrane region" description="Helical" evidence="8">
    <location>
        <begin position="73"/>
        <end position="99"/>
    </location>
</feature>
<organism evidence="10 11">
    <name type="scientific">Devosia albogilva</name>
    <dbReference type="NCBI Taxonomy" id="429726"/>
    <lineage>
        <taxon>Bacteria</taxon>
        <taxon>Pseudomonadati</taxon>
        <taxon>Pseudomonadota</taxon>
        <taxon>Alphaproteobacteria</taxon>
        <taxon>Hyphomicrobiales</taxon>
        <taxon>Devosiaceae</taxon>
        <taxon>Devosia</taxon>
    </lineage>
</organism>
<evidence type="ECO:0000313" key="10">
    <source>
        <dbReference type="EMBL" id="MFD2646466.1"/>
    </source>
</evidence>
<dbReference type="PANTHER" id="PTHR42703:SF1">
    <property type="entry name" value="NA(+)_H(+) ANTIPORTER SUBUNIT D1"/>
    <property type="match status" value="1"/>
</dbReference>
<evidence type="ECO:0000256" key="2">
    <source>
        <dbReference type="ARBA" id="ARBA00005346"/>
    </source>
</evidence>
<keyword evidence="4 7" id="KW-0812">Transmembrane</keyword>
<feature type="transmembrane region" description="Helical" evidence="8">
    <location>
        <begin position="6"/>
        <end position="24"/>
    </location>
</feature>
<evidence type="ECO:0000313" key="11">
    <source>
        <dbReference type="Proteomes" id="UP001597521"/>
    </source>
</evidence>
<feature type="transmembrane region" description="Helical" evidence="8">
    <location>
        <begin position="240"/>
        <end position="261"/>
    </location>
</feature>
<feature type="transmembrane region" description="Helical" evidence="8">
    <location>
        <begin position="302"/>
        <end position="320"/>
    </location>
</feature>
<reference evidence="11" key="1">
    <citation type="journal article" date="2019" name="Int. J. Syst. Evol. Microbiol.">
        <title>The Global Catalogue of Microorganisms (GCM) 10K type strain sequencing project: providing services to taxonomists for standard genome sequencing and annotation.</title>
        <authorList>
            <consortium name="The Broad Institute Genomics Platform"/>
            <consortium name="The Broad Institute Genome Sequencing Center for Infectious Disease"/>
            <person name="Wu L."/>
            <person name="Ma J."/>
        </authorList>
    </citation>
    <scope>NUCLEOTIDE SEQUENCE [LARGE SCALE GENOMIC DNA]</scope>
    <source>
        <strain evidence="11">CCM 7427</strain>
    </source>
</reference>
<evidence type="ECO:0000256" key="1">
    <source>
        <dbReference type="ARBA" id="ARBA00004651"/>
    </source>
</evidence>
<dbReference type="PRINTS" id="PR01437">
    <property type="entry name" value="NUOXDRDTASE4"/>
</dbReference>
<feature type="transmembrane region" description="Helical" evidence="8">
    <location>
        <begin position="273"/>
        <end position="295"/>
    </location>
</feature>
<proteinExistence type="inferred from homology"/>
<gene>
    <name evidence="10" type="ORF">ACFSX5_01510</name>
</gene>
<feature type="transmembrane region" description="Helical" evidence="8">
    <location>
        <begin position="207"/>
        <end position="228"/>
    </location>
</feature>
<feature type="transmembrane region" description="Helical" evidence="8">
    <location>
        <begin position="163"/>
        <end position="187"/>
    </location>
</feature>
<keyword evidence="5 8" id="KW-1133">Transmembrane helix</keyword>
<dbReference type="NCBIfam" id="NF009309">
    <property type="entry name" value="PRK12666.1"/>
    <property type="match status" value="1"/>
</dbReference>
<dbReference type="InterPro" id="IPR001750">
    <property type="entry name" value="ND/Mrp_TM"/>
</dbReference>
<name>A0ABW5QGJ3_9HYPH</name>
<evidence type="ECO:0000256" key="8">
    <source>
        <dbReference type="SAM" id="Phobius"/>
    </source>
</evidence>
<keyword evidence="11" id="KW-1185">Reference proteome</keyword>
<keyword evidence="6 8" id="KW-0472">Membrane</keyword>
<dbReference type="InterPro" id="IPR050586">
    <property type="entry name" value="CPA3_Na-H_Antiporter_D"/>
</dbReference>
<dbReference type="PANTHER" id="PTHR42703">
    <property type="entry name" value="NADH DEHYDROGENASE"/>
    <property type="match status" value="1"/>
</dbReference>
<dbReference type="InterPro" id="IPR003918">
    <property type="entry name" value="NADH_UbQ_OxRdtase"/>
</dbReference>
<sequence>MDLTTLAVLPVLVPMAAVIANLVLGDGRGRILGINIAFSIVLLLVSGALLAGLMTGGETAMAVYSFGNWPIPFGIVFVADRLAAVMVVTTSVLALAALLFATARWYRRGTAFFPLFHALTMGLNGAFLTGDLFNLFVFFELLLAASYGLVLHGSGRNRVRSALHYIAVNLVASSLFLIGVALIYGATGTLNMADVARRAMSLEGDPRILFEVGASVLGIAFLVKAGAWPMHFWLPPAYSAAAPPVAALFAIMTKVGFYAVLRLKTLAFAGSDFGELALFVIGLVTLAYGSIGALSSKALDRLASYLLLVSAGTMLLAAAYDVPGVTAGALLYLIVATLAAGALFLLKDIIDQALPAEAQVLAISLEFYGEDDEDEIDEDEEVSPTVPAGAALISWCFAIVALVLAGLPPLAGFLSKFVMISSAFTAVEHPGPQTWWFAAAVIGSGLLVLIAMVRNGINIFWTSMPETGIRVRLLEIIPVVLLLALCVIATMLAGPIIDILASTAGNLHNPEIYITGVLGSGEVVP</sequence>
<feature type="transmembrane region" description="Helical" evidence="8">
    <location>
        <begin position="133"/>
        <end position="151"/>
    </location>
</feature>
<accession>A0ABW5QGJ3</accession>
<dbReference type="RefSeq" id="WP_386831111.1">
    <property type="nucleotide sequence ID" value="NZ_JBHUNP010000001.1"/>
</dbReference>
<evidence type="ECO:0000256" key="4">
    <source>
        <dbReference type="ARBA" id="ARBA00022692"/>
    </source>
</evidence>
<comment type="caution">
    <text evidence="10">The sequence shown here is derived from an EMBL/GenBank/DDBJ whole genome shotgun (WGS) entry which is preliminary data.</text>
</comment>
<keyword evidence="3" id="KW-1003">Cell membrane</keyword>
<dbReference type="Proteomes" id="UP001597521">
    <property type="component" value="Unassembled WGS sequence"/>
</dbReference>
<dbReference type="Pfam" id="PF00361">
    <property type="entry name" value="Proton_antipo_M"/>
    <property type="match status" value="1"/>
</dbReference>
<dbReference type="EMBL" id="JBHUNP010000001">
    <property type="protein sequence ID" value="MFD2646466.1"/>
    <property type="molecule type" value="Genomic_DNA"/>
</dbReference>
<evidence type="ECO:0000256" key="6">
    <source>
        <dbReference type="ARBA" id="ARBA00023136"/>
    </source>
</evidence>
<feature type="transmembrane region" description="Helical" evidence="8">
    <location>
        <begin position="326"/>
        <end position="346"/>
    </location>
</feature>
<feature type="transmembrane region" description="Helical" evidence="8">
    <location>
        <begin position="473"/>
        <end position="497"/>
    </location>
</feature>
<comment type="subcellular location">
    <subcellularLocation>
        <location evidence="1">Cell membrane</location>
        <topology evidence="1">Multi-pass membrane protein</topology>
    </subcellularLocation>
    <subcellularLocation>
        <location evidence="7">Membrane</location>
        <topology evidence="7">Multi-pass membrane protein</topology>
    </subcellularLocation>
</comment>
<feature type="transmembrane region" description="Helical" evidence="8">
    <location>
        <begin position="31"/>
        <end position="53"/>
    </location>
</feature>
<feature type="transmembrane region" description="Helical" evidence="8">
    <location>
        <begin position="434"/>
        <end position="453"/>
    </location>
</feature>
<feature type="domain" description="NADH:quinone oxidoreductase/Mrp antiporter transmembrane" evidence="9">
    <location>
        <begin position="130"/>
        <end position="426"/>
    </location>
</feature>
<comment type="similarity">
    <text evidence="2">Belongs to the CPA3 antiporters (TC 2.A.63) subunit D family.</text>
</comment>
<evidence type="ECO:0000259" key="9">
    <source>
        <dbReference type="Pfam" id="PF00361"/>
    </source>
</evidence>